<keyword evidence="1" id="KW-0812">Transmembrane</keyword>
<evidence type="ECO:0008006" key="4">
    <source>
        <dbReference type="Google" id="ProtNLM"/>
    </source>
</evidence>
<feature type="transmembrane region" description="Helical" evidence="1">
    <location>
        <begin position="413"/>
        <end position="432"/>
    </location>
</feature>
<organism evidence="2 3">
    <name type="scientific">Actinocrinis puniceicyclus</name>
    <dbReference type="NCBI Taxonomy" id="977794"/>
    <lineage>
        <taxon>Bacteria</taxon>
        <taxon>Bacillati</taxon>
        <taxon>Actinomycetota</taxon>
        <taxon>Actinomycetes</taxon>
        <taxon>Catenulisporales</taxon>
        <taxon>Actinospicaceae</taxon>
        <taxon>Actinocrinis</taxon>
    </lineage>
</organism>
<proteinExistence type="predicted"/>
<feature type="transmembrane region" description="Helical" evidence="1">
    <location>
        <begin position="172"/>
        <end position="191"/>
    </location>
</feature>
<keyword evidence="1" id="KW-0472">Membrane</keyword>
<dbReference type="EMBL" id="JAGSXH010000052">
    <property type="protein sequence ID" value="MBS2964486.1"/>
    <property type="molecule type" value="Genomic_DNA"/>
</dbReference>
<feature type="transmembrane region" description="Helical" evidence="1">
    <location>
        <begin position="269"/>
        <end position="290"/>
    </location>
</feature>
<gene>
    <name evidence="2" type="ORF">KGA66_15620</name>
</gene>
<comment type="caution">
    <text evidence="2">The sequence shown here is derived from an EMBL/GenBank/DDBJ whole genome shotgun (WGS) entry which is preliminary data.</text>
</comment>
<dbReference type="RefSeq" id="WP_211468852.1">
    <property type="nucleotide sequence ID" value="NZ_JAGSXH010000052.1"/>
</dbReference>
<evidence type="ECO:0000256" key="1">
    <source>
        <dbReference type="SAM" id="Phobius"/>
    </source>
</evidence>
<feature type="transmembrane region" description="Helical" evidence="1">
    <location>
        <begin position="38"/>
        <end position="58"/>
    </location>
</feature>
<keyword evidence="3" id="KW-1185">Reference proteome</keyword>
<dbReference type="AlphaFoldDB" id="A0A8J7WLC6"/>
<reference evidence="2" key="1">
    <citation type="submission" date="2021-04" db="EMBL/GenBank/DDBJ databases">
        <title>Genome based classification of Actinospica acidithermotolerans sp. nov., an actinobacterium isolated from an Indonesian hot spring.</title>
        <authorList>
            <person name="Kusuma A.B."/>
            <person name="Putra K.E."/>
            <person name="Nafisah S."/>
            <person name="Loh J."/>
            <person name="Nouioui I."/>
            <person name="Goodfellow M."/>
        </authorList>
    </citation>
    <scope>NUCLEOTIDE SEQUENCE</scope>
    <source>
        <strain evidence="2">DSM 45618</strain>
    </source>
</reference>
<keyword evidence="1" id="KW-1133">Transmembrane helix</keyword>
<dbReference type="Proteomes" id="UP000677913">
    <property type="component" value="Unassembled WGS sequence"/>
</dbReference>
<feature type="transmembrane region" description="Helical" evidence="1">
    <location>
        <begin position="342"/>
        <end position="359"/>
    </location>
</feature>
<sequence>MTEFAVADESPSDRRVARRSADERAQPLTGRLRRFWRAAWPSLLYLIPAVAVMNHLLFHPLSQHSSVDGADEYLFEWVYTSVAQNLAHLHSPMFATSIDATAGVNLMANTGMLLVAAPFTPITLLWGAPVSIALVLTLNLAASAAAWRWFFNRHLLAAQGDGRAASPRTRAALCWIGALVCGFGPGMIAHTNGHPNLTALWLVPLLIDRALRLAKPVTPVRDGVLLGVLAAGQILLTEEILFLLGLGLAVFVVLYCAQRPRVFAQVWRGAATGLAAALSTAAVLAGYPLWFQFNGPQSYGAIPDSPTLYSVNAKTYLLFPAHSIAGDTAAIKAVLKSNTEQAALIGWPLLILVLAAAVLLARELVARTVAATLLVLAVLSWGPNPRFGSLALPFHGPWYWVQSLPLFQDALPIRLSLLMFPAAVFLLAAAALRIVASGSVLVRAGAGAVAAAALVPLVPLPFPVSPRAPLPAFITAGAWSQCLAPGQTLATVPFTDKARWEPVRWVTAANAGFAIPMGSVWVPGKNGDAQMGPQQPATATLLDKVDTTGRIPKITAKMRAAARADLASWRTRCLAVLPSAAHAQADARAVTALLGPGRLIGGAWTWKIEP</sequence>
<accession>A0A8J7WLC6</accession>
<protein>
    <recommendedName>
        <fullName evidence="4">DUF2029 domain-containing protein</fullName>
    </recommendedName>
</protein>
<evidence type="ECO:0000313" key="2">
    <source>
        <dbReference type="EMBL" id="MBS2964486.1"/>
    </source>
</evidence>
<feature type="transmembrane region" description="Helical" evidence="1">
    <location>
        <begin position="124"/>
        <end position="151"/>
    </location>
</feature>
<name>A0A8J7WLC6_9ACTN</name>
<evidence type="ECO:0000313" key="3">
    <source>
        <dbReference type="Proteomes" id="UP000677913"/>
    </source>
</evidence>
<feature type="transmembrane region" description="Helical" evidence="1">
    <location>
        <begin position="444"/>
        <end position="462"/>
    </location>
</feature>
<feature type="transmembrane region" description="Helical" evidence="1">
    <location>
        <begin position="240"/>
        <end position="257"/>
    </location>
</feature>